<proteinExistence type="predicted"/>
<sequence length="164" mass="18102">MIAQGKHLILNKSIAISLWLLKEILINLPAESSKSGNGMTKWHAISAICHESQGKIYCQPGYDSSTLAQVSSLIRPNMRTFLFENFNSLGTGHSRKCSSIEKMAVNEETSGNVEVQDGFQPEVDAGSISSRKHGKSKVKKSRSRKPKSKSPKANKKMGKKILRM</sequence>
<feature type="compositionally biased region" description="Basic residues" evidence="1">
    <location>
        <begin position="130"/>
        <end position="164"/>
    </location>
</feature>
<dbReference type="EMBL" id="BPLR01021226">
    <property type="protein sequence ID" value="GIX87326.1"/>
    <property type="molecule type" value="Genomic_DNA"/>
</dbReference>
<dbReference type="AlphaFoldDB" id="A0AAV4NUQ1"/>
<feature type="region of interest" description="Disordered" evidence="1">
    <location>
        <begin position="111"/>
        <end position="164"/>
    </location>
</feature>
<keyword evidence="3" id="KW-1185">Reference proteome</keyword>
<name>A0AAV4NUQ1_CAEEX</name>
<dbReference type="Proteomes" id="UP001054945">
    <property type="component" value="Unassembled WGS sequence"/>
</dbReference>
<evidence type="ECO:0000313" key="2">
    <source>
        <dbReference type="EMBL" id="GIX87326.1"/>
    </source>
</evidence>
<protein>
    <submittedName>
        <fullName evidence="2">Uncharacterized protein</fullName>
    </submittedName>
</protein>
<accession>A0AAV4NUQ1</accession>
<reference evidence="2 3" key="1">
    <citation type="submission" date="2021-06" db="EMBL/GenBank/DDBJ databases">
        <title>Caerostris extrusa draft genome.</title>
        <authorList>
            <person name="Kono N."/>
            <person name="Arakawa K."/>
        </authorList>
    </citation>
    <scope>NUCLEOTIDE SEQUENCE [LARGE SCALE GENOMIC DNA]</scope>
</reference>
<organism evidence="2 3">
    <name type="scientific">Caerostris extrusa</name>
    <name type="common">Bark spider</name>
    <name type="synonym">Caerostris bankana</name>
    <dbReference type="NCBI Taxonomy" id="172846"/>
    <lineage>
        <taxon>Eukaryota</taxon>
        <taxon>Metazoa</taxon>
        <taxon>Ecdysozoa</taxon>
        <taxon>Arthropoda</taxon>
        <taxon>Chelicerata</taxon>
        <taxon>Arachnida</taxon>
        <taxon>Araneae</taxon>
        <taxon>Araneomorphae</taxon>
        <taxon>Entelegynae</taxon>
        <taxon>Araneoidea</taxon>
        <taxon>Araneidae</taxon>
        <taxon>Caerostris</taxon>
    </lineage>
</organism>
<comment type="caution">
    <text evidence="2">The sequence shown here is derived from an EMBL/GenBank/DDBJ whole genome shotgun (WGS) entry which is preliminary data.</text>
</comment>
<evidence type="ECO:0000256" key="1">
    <source>
        <dbReference type="SAM" id="MobiDB-lite"/>
    </source>
</evidence>
<gene>
    <name evidence="2" type="ORF">CEXT_97871</name>
</gene>
<evidence type="ECO:0000313" key="3">
    <source>
        <dbReference type="Proteomes" id="UP001054945"/>
    </source>
</evidence>